<feature type="transmembrane region" description="Helical" evidence="7">
    <location>
        <begin position="118"/>
        <end position="140"/>
    </location>
</feature>
<comment type="subcellular location">
    <subcellularLocation>
        <location evidence="1 7">Cell membrane</location>
        <topology evidence="1 7">Multi-pass membrane protein</topology>
    </subcellularLocation>
</comment>
<protein>
    <submittedName>
        <fullName evidence="9">Lactose transport system permease protein LacF</fullName>
    </submittedName>
</protein>
<reference evidence="9" key="1">
    <citation type="submission" date="2019-11" db="EMBL/GenBank/DDBJ databases">
        <authorList>
            <person name="Feng L."/>
        </authorList>
    </citation>
    <scope>NUCLEOTIDE SEQUENCE</scope>
    <source>
        <strain evidence="9">CbolteaeLFYP116</strain>
    </source>
</reference>
<keyword evidence="5 7" id="KW-1133">Transmembrane helix</keyword>
<dbReference type="SUPFAM" id="SSF160964">
    <property type="entry name" value="MalF N-terminal region-like"/>
    <property type="match status" value="1"/>
</dbReference>
<feature type="domain" description="ABC transmembrane type-1" evidence="8">
    <location>
        <begin position="114"/>
        <end position="326"/>
    </location>
</feature>
<dbReference type="Gene3D" id="1.10.3720.10">
    <property type="entry name" value="MetI-like"/>
    <property type="match status" value="1"/>
</dbReference>
<accession>A0A6N2VMQ3</accession>
<sequence>MRGKGKTFAAQPGIYSALRDRGVSQAAARQAEYEKAGERMKTKTKKQREIRNNATAWALMAPALIFMLAFTVFPIFRSLYLSLSKYKLGMDGAEFIGLENYVKLAGSKLFWKVMKNTIVFALMTVIPSMAVGLGLAVLVNRKGKRVGFIRTAYFYPVVMPMIAIASVWMFIYMAKNGLFDQLLIAIGLKPMNVLSSKSTVLPAMAVMYVWKEAGYLMVFFLSGIQSISDEVMEAARIDGAGNWTVFRRITMPLLAPTFLFVSTIAFTNCFKLVDHVVIMTEGAPNNASTLLLYYIYQQGFTNFNYGVSSALTVIMLGLLLVVSLPRFISQDKKIHYN</sequence>
<dbReference type="InterPro" id="IPR051393">
    <property type="entry name" value="ABC_transporter_permease"/>
</dbReference>
<evidence type="ECO:0000256" key="4">
    <source>
        <dbReference type="ARBA" id="ARBA00022692"/>
    </source>
</evidence>
<proteinExistence type="inferred from homology"/>
<feature type="transmembrane region" description="Helical" evidence="7">
    <location>
        <begin position="200"/>
        <end position="224"/>
    </location>
</feature>
<evidence type="ECO:0000256" key="6">
    <source>
        <dbReference type="ARBA" id="ARBA00023136"/>
    </source>
</evidence>
<dbReference type="EMBL" id="CACRTF010000014">
    <property type="protein sequence ID" value="VYT30903.1"/>
    <property type="molecule type" value="Genomic_DNA"/>
</dbReference>
<keyword evidence="3" id="KW-1003">Cell membrane</keyword>
<dbReference type="GO" id="GO:0005886">
    <property type="term" value="C:plasma membrane"/>
    <property type="evidence" value="ECO:0007669"/>
    <property type="project" value="UniProtKB-SubCell"/>
</dbReference>
<dbReference type="CDD" id="cd06261">
    <property type="entry name" value="TM_PBP2"/>
    <property type="match status" value="1"/>
</dbReference>
<dbReference type="InterPro" id="IPR035906">
    <property type="entry name" value="MetI-like_sf"/>
</dbReference>
<dbReference type="SUPFAM" id="SSF161098">
    <property type="entry name" value="MetI-like"/>
    <property type="match status" value="1"/>
</dbReference>
<dbReference type="GeneID" id="23115921"/>
<dbReference type="PROSITE" id="PS50928">
    <property type="entry name" value="ABC_TM1"/>
    <property type="match status" value="1"/>
</dbReference>
<feature type="transmembrane region" description="Helical" evidence="7">
    <location>
        <begin position="303"/>
        <end position="324"/>
    </location>
</feature>
<feature type="transmembrane region" description="Helical" evidence="7">
    <location>
        <begin position="245"/>
        <end position="266"/>
    </location>
</feature>
<evidence type="ECO:0000256" key="3">
    <source>
        <dbReference type="ARBA" id="ARBA00022475"/>
    </source>
</evidence>
<dbReference type="PANTHER" id="PTHR30193">
    <property type="entry name" value="ABC TRANSPORTER PERMEASE PROTEIN"/>
    <property type="match status" value="1"/>
</dbReference>
<evidence type="ECO:0000256" key="2">
    <source>
        <dbReference type="ARBA" id="ARBA00022448"/>
    </source>
</evidence>
<feature type="transmembrane region" description="Helical" evidence="7">
    <location>
        <begin position="152"/>
        <end position="173"/>
    </location>
</feature>
<dbReference type="Pfam" id="PF00528">
    <property type="entry name" value="BPD_transp_1"/>
    <property type="match status" value="1"/>
</dbReference>
<organism evidence="9">
    <name type="scientific">Enterocloster bolteae</name>
    <dbReference type="NCBI Taxonomy" id="208479"/>
    <lineage>
        <taxon>Bacteria</taxon>
        <taxon>Bacillati</taxon>
        <taxon>Bacillota</taxon>
        <taxon>Clostridia</taxon>
        <taxon>Lachnospirales</taxon>
        <taxon>Lachnospiraceae</taxon>
        <taxon>Enterocloster</taxon>
    </lineage>
</organism>
<dbReference type="InterPro" id="IPR000515">
    <property type="entry name" value="MetI-like"/>
</dbReference>
<evidence type="ECO:0000259" key="8">
    <source>
        <dbReference type="PROSITE" id="PS50928"/>
    </source>
</evidence>
<gene>
    <name evidence="9" type="primary">lacF_6</name>
    <name evidence="9" type="ORF">CBLFYP116_02824</name>
</gene>
<dbReference type="AlphaFoldDB" id="A0A6N2VMQ3"/>
<comment type="similarity">
    <text evidence="7">Belongs to the binding-protein-dependent transport system permease family.</text>
</comment>
<name>A0A6N2VMQ3_9FIRM</name>
<dbReference type="GO" id="GO:0055085">
    <property type="term" value="P:transmembrane transport"/>
    <property type="evidence" value="ECO:0007669"/>
    <property type="project" value="InterPro"/>
</dbReference>
<evidence type="ECO:0000256" key="7">
    <source>
        <dbReference type="RuleBase" id="RU363032"/>
    </source>
</evidence>
<evidence type="ECO:0000256" key="1">
    <source>
        <dbReference type="ARBA" id="ARBA00004651"/>
    </source>
</evidence>
<keyword evidence="6 7" id="KW-0472">Membrane</keyword>
<feature type="transmembrane region" description="Helical" evidence="7">
    <location>
        <begin position="54"/>
        <end position="76"/>
    </location>
</feature>
<dbReference type="PANTHER" id="PTHR30193:SF37">
    <property type="entry name" value="INNER MEMBRANE ABC TRANSPORTER PERMEASE PROTEIN YCJO"/>
    <property type="match status" value="1"/>
</dbReference>
<evidence type="ECO:0000256" key="5">
    <source>
        <dbReference type="ARBA" id="ARBA00022989"/>
    </source>
</evidence>
<evidence type="ECO:0000313" key="9">
    <source>
        <dbReference type="EMBL" id="VYT30903.1"/>
    </source>
</evidence>
<dbReference type="RefSeq" id="WP_002568212.1">
    <property type="nucleotide sequence ID" value="NZ_BAABXO010000003.1"/>
</dbReference>
<keyword evidence="2 7" id="KW-0813">Transport</keyword>
<keyword evidence="4 7" id="KW-0812">Transmembrane</keyword>